<keyword evidence="3" id="KW-1185">Reference proteome</keyword>
<dbReference type="Pfam" id="PF00653">
    <property type="entry name" value="BIR"/>
    <property type="match status" value="1"/>
</dbReference>
<dbReference type="Gene3D" id="3.30.40.10">
    <property type="entry name" value="Zinc/RING finger domain, C3HC4 (zinc finger)"/>
    <property type="match status" value="1"/>
</dbReference>
<dbReference type="GO" id="GO:0005524">
    <property type="term" value="F:ATP binding"/>
    <property type="evidence" value="ECO:0007669"/>
    <property type="project" value="TreeGrafter"/>
</dbReference>
<dbReference type="GO" id="GO:0072557">
    <property type="term" value="C:IPAF inflammasome complex"/>
    <property type="evidence" value="ECO:0007669"/>
    <property type="project" value="TreeGrafter"/>
</dbReference>
<dbReference type="PANTHER" id="PTHR46914">
    <property type="entry name" value="BACULOVIRAL IAP REPEAT-CONTAINING PROTEIN 1"/>
    <property type="match status" value="1"/>
</dbReference>
<keyword evidence="1" id="KW-1133">Transmembrane helix</keyword>
<evidence type="ECO:0000256" key="1">
    <source>
        <dbReference type="SAM" id="Phobius"/>
    </source>
</evidence>
<sequence>MASRSNMSVQCSNHELNSKAYLTTFPTNKEKADVDLGSKVYGRGQLGGVAENRGVLNYESKTNIIQNGDIDSVNQNLGQQQQTGMVGYRGFLAQTNEHTHELVEKKQPLLFTRKQIGDRNERRSSRAKFRSYSKLTIRKQSFIGWTSECMLPIWMFAIAGFFYKGFADIVACFECGLVHRRWKKDDDPVKTHIHLQPDCPCVMDLISDGVQSSVDLQNFELNSCEENMEISDECTGRNTVVTAATSSISSQDSTTDERLQCKICLTNPLEITLQPCGHCSMCQSYYTYIRNESYRCPKVRNK</sequence>
<feature type="transmembrane region" description="Helical" evidence="1">
    <location>
        <begin position="142"/>
        <end position="163"/>
    </location>
</feature>
<dbReference type="InterPro" id="IPR001370">
    <property type="entry name" value="BIR_rpt"/>
</dbReference>
<dbReference type="AlphaFoldDB" id="A0A8S3QQ63"/>
<organism evidence="2 3">
    <name type="scientific">Mytilus edulis</name>
    <name type="common">Blue mussel</name>
    <dbReference type="NCBI Taxonomy" id="6550"/>
    <lineage>
        <taxon>Eukaryota</taxon>
        <taxon>Metazoa</taxon>
        <taxon>Spiralia</taxon>
        <taxon>Lophotrochozoa</taxon>
        <taxon>Mollusca</taxon>
        <taxon>Bivalvia</taxon>
        <taxon>Autobranchia</taxon>
        <taxon>Pteriomorphia</taxon>
        <taxon>Mytilida</taxon>
        <taxon>Mytiloidea</taxon>
        <taxon>Mytilidae</taxon>
        <taxon>Mytilinae</taxon>
        <taxon>Mytilus</taxon>
    </lineage>
</organism>
<keyword evidence="1" id="KW-0472">Membrane</keyword>
<protein>
    <submittedName>
        <fullName evidence="2">Uncharacterized protein</fullName>
    </submittedName>
</protein>
<dbReference type="GO" id="GO:0043027">
    <property type="term" value="F:cysteine-type endopeptidase inhibitor activity involved in apoptotic process"/>
    <property type="evidence" value="ECO:0007669"/>
    <property type="project" value="InterPro"/>
</dbReference>
<dbReference type="GO" id="GO:0043066">
    <property type="term" value="P:negative regulation of apoptotic process"/>
    <property type="evidence" value="ECO:0007669"/>
    <property type="project" value="InterPro"/>
</dbReference>
<proteinExistence type="predicted"/>
<gene>
    <name evidence="2" type="ORF">MEDL_10477</name>
</gene>
<dbReference type="GO" id="GO:0042742">
    <property type="term" value="P:defense response to bacterium"/>
    <property type="evidence" value="ECO:0007669"/>
    <property type="project" value="TreeGrafter"/>
</dbReference>
<comment type="caution">
    <text evidence="2">The sequence shown here is derived from an EMBL/GenBank/DDBJ whole genome shotgun (WGS) entry which is preliminary data.</text>
</comment>
<dbReference type="SUPFAM" id="SSF57924">
    <property type="entry name" value="Inhibitor of apoptosis (IAP) repeat"/>
    <property type="match status" value="1"/>
</dbReference>
<dbReference type="OrthoDB" id="6133193at2759"/>
<dbReference type="CDD" id="cd00022">
    <property type="entry name" value="BIR"/>
    <property type="match status" value="1"/>
</dbReference>
<dbReference type="PANTHER" id="PTHR46914:SF1">
    <property type="entry name" value="BACULOVIRAL IAP REPEAT-CONTAINING PROTEIN 1"/>
    <property type="match status" value="1"/>
</dbReference>
<evidence type="ECO:0000313" key="3">
    <source>
        <dbReference type="Proteomes" id="UP000683360"/>
    </source>
</evidence>
<dbReference type="PROSITE" id="PS50143">
    <property type="entry name" value="BIR_REPEAT_2"/>
    <property type="match status" value="1"/>
</dbReference>
<dbReference type="Proteomes" id="UP000683360">
    <property type="component" value="Unassembled WGS sequence"/>
</dbReference>
<dbReference type="InterPro" id="IPR028789">
    <property type="entry name" value="Naip"/>
</dbReference>
<name>A0A8S3QQ63_MYTED</name>
<evidence type="ECO:0000313" key="2">
    <source>
        <dbReference type="EMBL" id="CAG2195544.1"/>
    </source>
</evidence>
<keyword evidence="1" id="KW-0812">Transmembrane</keyword>
<dbReference type="Gene3D" id="1.10.1170.10">
    <property type="entry name" value="Inhibitor Of Apoptosis Protein (2mihbC-IAP-1), Chain A"/>
    <property type="match status" value="1"/>
</dbReference>
<dbReference type="InterPro" id="IPR013083">
    <property type="entry name" value="Znf_RING/FYVE/PHD"/>
</dbReference>
<dbReference type="EMBL" id="CAJPWZ010000521">
    <property type="protein sequence ID" value="CAG2195544.1"/>
    <property type="molecule type" value="Genomic_DNA"/>
</dbReference>
<dbReference type="GO" id="GO:0016045">
    <property type="term" value="P:detection of bacterium"/>
    <property type="evidence" value="ECO:0007669"/>
    <property type="project" value="TreeGrafter"/>
</dbReference>
<accession>A0A8S3QQ63</accession>
<reference evidence="2" key="1">
    <citation type="submission" date="2021-03" db="EMBL/GenBank/DDBJ databases">
        <authorList>
            <person name="Bekaert M."/>
        </authorList>
    </citation>
    <scope>NUCLEOTIDE SEQUENCE</scope>
</reference>
<dbReference type="SMART" id="SM00238">
    <property type="entry name" value="BIR"/>
    <property type="match status" value="1"/>
</dbReference>